<feature type="transmembrane region" description="Helical" evidence="1">
    <location>
        <begin position="129"/>
        <end position="150"/>
    </location>
</feature>
<name>A0A5C5SAI1_9STRE</name>
<evidence type="ECO:0000256" key="1">
    <source>
        <dbReference type="SAM" id="Phobius"/>
    </source>
</evidence>
<dbReference type="OrthoDB" id="4540541at2"/>
<feature type="transmembrane region" description="Helical" evidence="1">
    <location>
        <begin position="93"/>
        <end position="117"/>
    </location>
</feature>
<keyword evidence="1" id="KW-1133">Transmembrane helix</keyword>
<feature type="transmembrane region" description="Helical" evidence="1">
    <location>
        <begin position="170"/>
        <end position="193"/>
    </location>
</feature>
<dbReference type="Pfam" id="PF07099">
    <property type="entry name" value="DUF1361"/>
    <property type="match status" value="1"/>
</dbReference>
<feature type="transmembrane region" description="Helical" evidence="1">
    <location>
        <begin position="29"/>
        <end position="47"/>
    </location>
</feature>
<dbReference type="InterPro" id="IPR009793">
    <property type="entry name" value="DUF1361"/>
</dbReference>
<evidence type="ECO:0000313" key="3">
    <source>
        <dbReference type="Proteomes" id="UP000317430"/>
    </source>
</evidence>
<comment type="caution">
    <text evidence="2">The sequence shown here is derived from an EMBL/GenBank/DDBJ whole genome shotgun (WGS) entry which is preliminary data.</text>
</comment>
<keyword evidence="1" id="KW-0812">Transmembrane</keyword>
<dbReference type="AlphaFoldDB" id="A0A5C5SAI1"/>
<protein>
    <submittedName>
        <fullName evidence="2">DUF1361 domain-containing protein</fullName>
    </submittedName>
</protein>
<dbReference type="EMBL" id="VOHL01000007">
    <property type="protein sequence ID" value="TWS96693.1"/>
    <property type="molecule type" value="Genomic_DNA"/>
</dbReference>
<dbReference type="RefSeq" id="WP_146568020.1">
    <property type="nucleotide sequence ID" value="NZ_VOHL01000007.1"/>
</dbReference>
<reference evidence="2 3" key="1">
    <citation type="submission" date="2019-08" db="EMBL/GenBank/DDBJ databases">
        <authorList>
            <person name="Lei W."/>
        </authorList>
    </citation>
    <scope>NUCLEOTIDE SEQUENCE [LARGE SCALE GENOMIC DNA]</scope>
    <source>
        <strain evidence="2 3">CCUG 66496</strain>
    </source>
</reference>
<dbReference type="Proteomes" id="UP000317430">
    <property type="component" value="Unassembled WGS sequence"/>
</dbReference>
<accession>A0A5C5SAI1</accession>
<feature type="transmembrane region" description="Helical" evidence="1">
    <location>
        <begin position="59"/>
        <end position="81"/>
    </location>
</feature>
<keyword evidence="3" id="KW-1185">Reference proteome</keyword>
<sequence>MKIKRACIHLFFVIISVSIYYYSVEGPNLIWNMFLALLALDFAYLAYGAKRKLFKAIWAVLWLFFYPNTFYMLTDIIHMYFAGDALWQRSSMILFMLFVASILFGVLSGVVSLQLIFRTFAVKNMLLRYVLIGNLSVLSSFAIHIGRYARLNSWDIFIRPMTVLQKIVDVVSWAAIPFILGFTFLQIMTLIFLDQED</sequence>
<organism evidence="2 3">
    <name type="scientific">Streptococcus cuniculipharyngis</name>
    <dbReference type="NCBI Taxonomy" id="1562651"/>
    <lineage>
        <taxon>Bacteria</taxon>
        <taxon>Bacillati</taxon>
        <taxon>Bacillota</taxon>
        <taxon>Bacilli</taxon>
        <taxon>Lactobacillales</taxon>
        <taxon>Streptococcaceae</taxon>
        <taxon>Streptococcus</taxon>
    </lineage>
</organism>
<evidence type="ECO:0000313" key="2">
    <source>
        <dbReference type="EMBL" id="TWS96693.1"/>
    </source>
</evidence>
<gene>
    <name evidence="2" type="ORF">FRX57_06930</name>
</gene>
<proteinExistence type="predicted"/>
<keyword evidence="1" id="KW-0472">Membrane</keyword>
<feature type="transmembrane region" description="Helical" evidence="1">
    <location>
        <begin position="7"/>
        <end position="23"/>
    </location>
</feature>